<dbReference type="Gene3D" id="3.10.100.10">
    <property type="entry name" value="Mannose-Binding Protein A, subunit A"/>
    <property type="match status" value="1"/>
</dbReference>
<dbReference type="WBParaSite" id="PSU_v2.g2928.t1">
    <property type="protein sequence ID" value="PSU_v2.g2928.t1"/>
    <property type="gene ID" value="PSU_v2.g2928"/>
</dbReference>
<accession>A0A914YRX7</accession>
<protein>
    <submittedName>
        <fullName evidence="3">C-type lectin domain-containing protein</fullName>
    </submittedName>
</protein>
<proteinExistence type="predicted"/>
<dbReference type="InterPro" id="IPR016187">
    <property type="entry name" value="CTDL_fold"/>
</dbReference>
<keyword evidence="2" id="KW-1185">Reference proteome</keyword>
<evidence type="ECO:0000313" key="2">
    <source>
        <dbReference type="Proteomes" id="UP000887577"/>
    </source>
</evidence>
<dbReference type="Pfam" id="PF00059">
    <property type="entry name" value="Lectin_C"/>
    <property type="match status" value="1"/>
</dbReference>
<dbReference type="CDD" id="cd00037">
    <property type="entry name" value="CLECT"/>
    <property type="match status" value="1"/>
</dbReference>
<reference evidence="3" key="1">
    <citation type="submission" date="2022-11" db="UniProtKB">
        <authorList>
            <consortium name="WormBaseParasite"/>
        </authorList>
    </citation>
    <scope>IDENTIFICATION</scope>
</reference>
<dbReference type="AlphaFoldDB" id="A0A914YRX7"/>
<dbReference type="PANTHER" id="PTHR22803">
    <property type="entry name" value="MANNOSE, PHOSPHOLIPASE, LECTIN RECEPTOR RELATED"/>
    <property type="match status" value="1"/>
</dbReference>
<sequence>MNWTQGEQYCQAFGAHLASIHSYDEIHFLGSFVYTAHMALWVGAFSNDGGNSWEWSDRTPWDFNPWSNGYPNMHANACGILWDASMGDWTCNNIRQIICKKPLTV</sequence>
<dbReference type="Proteomes" id="UP000887577">
    <property type="component" value="Unplaced"/>
</dbReference>
<dbReference type="InterPro" id="IPR050111">
    <property type="entry name" value="C-type_lectin/snaclec_domain"/>
</dbReference>
<organism evidence="2 3">
    <name type="scientific">Panagrolaimus superbus</name>
    <dbReference type="NCBI Taxonomy" id="310955"/>
    <lineage>
        <taxon>Eukaryota</taxon>
        <taxon>Metazoa</taxon>
        <taxon>Ecdysozoa</taxon>
        <taxon>Nematoda</taxon>
        <taxon>Chromadorea</taxon>
        <taxon>Rhabditida</taxon>
        <taxon>Tylenchina</taxon>
        <taxon>Panagrolaimomorpha</taxon>
        <taxon>Panagrolaimoidea</taxon>
        <taxon>Panagrolaimidae</taxon>
        <taxon>Panagrolaimus</taxon>
    </lineage>
</organism>
<feature type="domain" description="C-type lectin" evidence="1">
    <location>
        <begin position="1"/>
        <end position="100"/>
    </location>
</feature>
<dbReference type="InterPro" id="IPR001304">
    <property type="entry name" value="C-type_lectin-like"/>
</dbReference>
<evidence type="ECO:0000313" key="3">
    <source>
        <dbReference type="WBParaSite" id="PSU_v2.g2928.t1"/>
    </source>
</evidence>
<dbReference type="SUPFAM" id="SSF56436">
    <property type="entry name" value="C-type lectin-like"/>
    <property type="match status" value="1"/>
</dbReference>
<dbReference type="PROSITE" id="PS50041">
    <property type="entry name" value="C_TYPE_LECTIN_2"/>
    <property type="match status" value="1"/>
</dbReference>
<dbReference type="InterPro" id="IPR016186">
    <property type="entry name" value="C-type_lectin-like/link_sf"/>
</dbReference>
<name>A0A914YRX7_9BILA</name>
<evidence type="ECO:0000259" key="1">
    <source>
        <dbReference type="PROSITE" id="PS50041"/>
    </source>
</evidence>
<dbReference type="SMART" id="SM00034">
    <property type="entry name" value="CLECT"/>
    <property type="match status" value="1"/>
</dbReference>